<keyword evidence="2" id="KW-1185">Reference proteome</keyword>
<reference evidence="1 2" key="1">
    <citation type="submission" date="2015-01" db="EMBL/GenBank/DDBJ databases">
        <title>Evolution of Trichinella species and genotypes.</title>
        <authorList>
            <person name="Korhonen P.K."/>
            <person name="Edoardo P."/>
            <person name="Giuseppe L.R."/>
            <person name="Gasser R.B."/>
        </authorList>
    </citation>
    <scope>NUCLEOTIDE SEQUENCE [LARGE SCALE GENOMIC DNA]</scope>
    <source>
        <strain evidence="1">ISS1980</strain>
    </source>
</reference>
<proteinExistence type="predicted"/>
<protein>
    <submittedName>
        <fullName evidence="1">Uncharacterized protein</fullName>
    </submittedName>
</protein>
<sequence>MSEMFHEQKLAFSGEVKRELAIRNWLKWVLIDSEQSDKYNERNRTAPSCVFLEIF</sequence>
<gene>
    <name evidence="1" type="ORF">T10_1048</name>
</gene>
<organism evidence="1 2">
    <name type="scientific">Trichinella papuae</name>
    <dbReference type="NCBI Taxonomy" id="268474"/>
    <lineage>
        <taxon>Eukaryota</taxon>
        <taxon>Metazoa</taxon>
        <taxon>Ecdysozoa</taxon>
        <taxon>Nematoda</taxon>
        <taxon>Enoplea</taxon>
        <taxon>Dorylaimia</taxon>
        <taxon>Trichinellida</taxon>
        <taxon>Trichinellidae</taxon>
        <taxon>Trichinella</taxon>
    </lineage>
</organism>
<evidence type="ECO:0000313" key="2">
    <source>
        <dbReference type="Proteomes" id="UP000054843"/>
    </source>
</evidence>
<dbReference type="Proteomes" id="UP000054843">
    <property type="component" value="Unassembled WGS sequence"/>
</dbReference>
<comment type="caution">
    <text evidence="1">The sequence shown here is derived from an EMBL/GenBank/DDBJ whole genome shotgun (WGS) entry which is preliminary data.</text>
</comment>
<dbReference type="EMBL" id="JYDO01000875">
    <property type="protein sequence ID" value="KRZ64679.1"/>
    <property type="molecule type" value="Genomic_DNA"/>
</dbReference>
<dbReference type="AlphaFoldDB" id="A0A0V1LZ10"/>
<name>A0A0V1LZ10_9BILA</name>
<accession>A0A0V1LZ10</accession>
<evidence type="ECO:0000313" key="1">
    <source>
        <dbReference type="EMBL" id="KRZ64679.1"/>
    </source>
</evidence>